<dbReference type="Proteomes" id="UP001140949">
    <property type="component" value="Unassembled WGS sequence"/>
</dbReference>
<protein>
    <submittedName>
        <fullName evidence="1">Zinc finger BED domain-containing protein RICESLEEPER 2-like</fullName>
    </submittedName>
</protein>
<dbReference type="EMBL" id="JANAVB010029819">
    <property type="protein sequence ID" value="KAJ6814116.1"/>
    <property type="molecule type" value="Genomic_DNA"/>
</dbReference>
<comment type="caution">
    <text evidence="1">The sequence shown here is derived from an EMBL/GenBank/DDBJ whole genome shotgun (WGS) entry which is preliminary data.</text>
</comment>
<evidence type="ECO:0000313" key="2">
    <source>
        <dbReference type="Proteomes" id="UP001140949"/>
    </source>
</evidence>
<sequence>MRTDWFNLQSLHDYCTAFRFVTKTIGHWTISSRDSDFSLQRNSGSHVPGTLSLLPPKFYQ</sequence>
<proteinExistence type="predicted"/>
<gene>
    <name evidence="1" type="ORF">M6B38_139485</name>
</gene>
<evidence type="ECO:0000313" key="1">
    <source>
        <dbReference type="EMBL" id="KAJ6814116.1"/>
    </source>
</evidence>
<keyword evidence="2" id="KW-1185">Reference proteome</keyword>
<organism evidence="1 2">
    <name type="scientific">Iris pallida</name>
    <name type="common">Sweet iris</name>
    <dbReference type="NCBI Taxonomy" id="29817"/>
    <lineage>
        <taxon>Eukaryota</taxon>
        <taxon>Viridiplantae</taxon>
        <taxon>Streptophyta</taxon>
        <taxon>Embryophyta</taxon>
        <taxon>Tracheophyta</taxon>
        <taxon>Spermatophyta</taxon>
        <taxon>Magnoliopsida</taxon>
        <taxon>Liliopsida</taxon>
        <taxon>Asparagales</taxon>
        <taxon>Iridaceae</taxon>
        <taxon>Iridoideae</taxon>
        <taxon>Irideae</taxon>
        <taxon>Iris</taxon>
    </lineage>
</organism>
<name>A0AAX6FCS5_IRIPA</name>
<dbReference type="AlphaFoldDB" id="A0AAX6FCS5"/>
<reference evidence="1" key="1">
    <citation type="journal article" date="2023" name="GigaByte">
        <title>Genome assembly of the bearded iris, Iris pallida Lam.</title>
        <authorList>
            <person name="Bruccoleri R.E."/>
            <person name="Oakeley E.J."/>
            <person name="Faust A.M.E."/>
            <person name="Altorfer M."/>
            <person name="Dessus-Babus S."/>
            <person name="Burckhardt D."/>
            <person name="Oertli M."/>
            <person name="Naumann U."/>
            <person name="Petersen F."/>
            <person name="Wong J."/>
        </authorList>
    </citation>
    <scope>NUCLEOTIDE SEQUENCE</scope>
    <source>
        <strain evidence="1">GSM-AAB239-AS_SAM_17_03QT</strain>
    </source>
</reference>
<reference evidence="1" key="2">
    <citation type="submission" date="2023-04" db="EMBL/GenBank/DDBJ databases">
        <authorList>
            <person name="Bruccoleri R.E."/>
            <person name="Oakeley E.J."/>
            <person name="Faust A.-M."/>
            <person name="Dessus-Babus S."/>
            <person name="Altorfer M."/>
            <person name="Burckhardt D."/>
            <person name="Oertli M."/>
            <person name="Naumann U."/>
            <person name="Petersen F."/>
            <person name="Wong J."/>
        </authorList>
    </citation>
    <scope>NUCLEOTIDE SEQUENCE</scope>
    <source>
        <strain evidence="1">GSM-AAB239-AS_SAM_17_03QT</strain>
        <tissue evidence="1">Leaf</tissue>
    </source>
</reference>
<accession>A0AAX6FCS5</accession>